<protein>
    <submittedName>
        <fullName evidence="1">Uncharacterized protein</fullName>
    </submittedName>
</protein>
<name>X1TAX4_9ZZZZ</name>
<gene>
    <name evidence="1" type="ORF">S12H4_30311</name>
</gene>
<organism evidence="1">
    <name type="scientific">marine sediment metagenome</name>
    <dbReference type="NCBI Taxonomy" id="412755"/>
    <lineage>
        <taxon>unclassified sequences</taxon>
        <taxon>metagenomes</taxon>
        <taxon>ecological metagenomes</taxon>
    </lineage>
</organism>
<comment type="caution">
    <text evidence="1">The sequence shown here is derived from an EMBL/GenBank/DDBJ whole genome shotgun (WGS) entry which is preliminary data.</text>
</comment>
<evidence type="ECO:0000313" key="1">
    <source>
        <dbReference type="EMBL" id="GAJ02444.1"/>
    </source>
</evidence>
<accession>X1TAX4</accession>
<dbReference type="AlphaFoldDB" id="X1TAX4"/>
<reference evidence="1" key="1">
    <citation type="journal article" date="2014" name="Front. Microbiol.">
        <title>High frequency of phylogenetically diverse reductive dehalogenase-homologous genes in deep subseafloor sedimentary metagenomes.</title>
        <authorList>
            <person name="Kawai M."/>
            <person name="Futagami T."/>
            <person name="Toyoda A."/>
            <person name="Takaki Y."/>
            <person name="Nishi S."/>
            <person name="Hori S."/>
            <person name="Arai W."/>
            <person name="Tsubouchi T."/>
            <person name="Morono Y."/>
            <person name="Uchiyama I."/>
            <person name="Ito T."/>
            <person name="Fujiyama A."/>
            <person name="Inagaki F."/>
            <person name="Takami H."/>
        </authorList>
    </citation>
    <scope>NUCLEOTIDE SEQUENCE</scope>
    <source>
        <strain evidence="1">Expedition CK06-06</strain>
    </source>
</reference>
<feature type="non-terminal residue" evidence="1">
    <location>
        <position position="1"/>
    </location>
</feature>
<feature type="non-terminal residue" evidence="1">
    <location>
        <position position="279"/>
    </location>
</feature>
<proteinExistence type="predicted"/>
<dbReference type="EMBL" id="BARW01017568">
    <property type="protein sequence ID" value="GAJ02444.1"/>
    <property type="molecule type" value="Genomic_DNA"/>
</dbReference>
<sequence>YVIPANPKTTMQQTIRGYFTNAITAWHTYHSIQRLVYSYLATGLVMSGMNLLVRRWQLAATKALTLPIPPNEGIKQIASAESVNEDEVTGGTDNPHTLTKKPVSIGTCVFTSASVTEDQAAQVDIEMGDVRIPIDIIGTLGETETPGTVLATGDKLLISYTSGGRTITEEELAEATEISGDTDYEFKAQTIRTQFYPIDFESVVLKILDDSESTKAQIESEEVDNVLGKVYLDKTANPAVGDKHTYTSFTALEDAKLEVTKVDTSFITWRRYSEGRIQA</sequence>